<accession>A0A9Q3IGU1</accession>
<evidence type="ECO:0000313" key="2">
    <source>
        <dbReference type="EMBL" id="MBW0542621.1"/>
    </source>
</evidence>
<dbReference type="AlphaFoldDB" id="A0A9Q3IGU1"/>
<protein>
    <recommendedName>
        <fullName evidence="1">Reverse transcriptase Ty1/copia-type domain-containing protein</fullName>
    </recommendedName>
</protein>
<organism evidence="2 3">
    <name type="scientific">Austropuccinia psidii MF-1</name>
    <dbReference type="NCBI Taxonomy" id="1389203"/>
    <lineage>
        <taxon>Eukaryota</taxon>
        <taxon>Fungi</taxon>
        <taxon>Dikarya</taxon>
        <taxon>Basidiomycota</taxon>
        <taxon>Pucciniomycotina</taxon>
        <taxon>Pucciniomycetes</taxon>
        <taxon>Pucciniales</taxon>
        <taxon>Sphaerophragmiaceae</taxon>
        <taxon>Austropuccinia</taxon>
    </lineage>
</organism>
<dbReference type="InterPro" id="IPR013103">
    <property type="entry name" value="RVT_2"/>
</dbReference>
<dbReference type="Proteomes" id="UP000765509">
    <property type="component" value="Unassembled WGS sequence"/>
</dbReference>
<evidence type="ECO:0000259" key="1">
    <source>
        <dbReference type="Pfam" id="PF07727"/>
    </source>
</evidence>
<comment type="caution">
    <text evidence="2">The sequence shown here is derived from an EMBL/GenBank/DDBJ whole genome shotgun (WGS) entry which is preliminary data.</text>
</comment>
<feature type="domain" description="Reverse transcriptase Ty1/copia-type" evidence="1">
    <location>
        <begin position="77"/>
        <end position="163"/>
    </location>
</feature>
<dbReference type="Pfam" id="PF07727">
    <property type="entry name" value="RVT_2"/>
    <property type="match status" value="1"/>
</dbReference>
<proteinExistence type="predicted"/>
<evidence type="ECO:0000313" key="3">
    <source>
        <dbReference type="Proteomes" id="UP000765509"/>
    </source>
</evidence>
<reference evidence="2" key="1">
    <citation type="submission" date="2021-03" db="EMBL/GenBank/DDBJ databases">
        <title>Draft genome sequence of rust myrtle Austropuccinia psidii MF-1, a brazilian biotype.</title>
        <authorList>
            <person name="Quecine M.C."/>
            <person name="Pachon D.M.R."/>
            <person name="Bonatelli M.L."/>
            <person name="Correr F.H."/>
            <person name="Franceschini L.M."/>
            <person name="Leite T.F."/>
            <person name="Margarido G.R.A."/>
            <person name="Almeida C.A."/>
            <person name="Ferrarezi J.A."/>
            <person name="Labate C.A."/>
        </authorList>
    </citation>
    <scope>NUCLEOTIDE SEQUENCE</scope>
    <source>
        <strain evidence="2">MF-1</strain>
    </source>
</reference>
<gene>
    <name evidence="2" type="ORF">O181_082336</name>
</gene>
<name>A0A9Q3IGU1_9BASI</name>
<dbReference type="EMBL" id="AVOT02047341">
    <property type="protein sequence ID" value="MBW0542621.1"/>
    <property type="molecule type" value="Genomic_DNA"/>
</dbReference>
<keyword evidence="3" id="KW-1185">Reference proteome</keyword>
<dbReference type="OrthoDB" id="7473114at2759"/>
<sequence>MEPPSKKRIKVIGPRNPTLISSNIDKANILPYSRRLSPHLTYSNPNTYKKALNSVDLHLWVKAISKELNNMITLKIWEEALIEKGYKITHGVDFSKSFAPSGRLNSLHTLISHEASEGLKLKQLDIKSSFINAPLEEYVYLSIPQGLDRNKKIVCLKLGKSVY</sequence>